<evidence type="ECO:0000256" key="4">
    <source>
        <dbReference type="ARBA" id="ARBA00032596"/>
    </source>
</evidence>
<dbReference type="InterPro" id="IPR002470">
    <property type="entry name" value="Peptidase_S9A"/>
</dbReference>
<feature type="domain" description="Peptidase S9 prolyl oligopeptidase catalytic" evidence="7">
    <location>
        <begin position="432"/>
        <end position="650"/>
    </location>
</feature>
<dbReference type="Gene3D" id="2.120.10.30">
    <property type="entry name" value="TolB, C-terminal domain"/>
    <property type="match status" value="1"/>
</dbReference>
<protein>
    <recommendedName>
        <fullName evidence="4">Acyl-peptide hydrolase</fullName>
    </recommendedName>
    <alternativeName>
        <fullName evidence="3">Acylaminoacyl-peptidase</fullName>
    </alternativeName>
</protein>
<dbReference type="SUPFAM" id="SSF50993">
    <property type="entry name" value="Peptidase/esterase 'gauge' domain"/>
    <property type="match status" value="1"/>
</dbReference>
<dbReference type="PANTHER" id="PTHR42776">
    <property type="entry name" value="SERINE PEPTIDASE S9 FAMILY MEMBER"/>
    <property type="match status" value="1"/>
</dbReference>
<evidence type="ECO:0000259" key="7">
    <source>
        <dbReference type="Pfam" id="PF00326"/>
    </source>
</evidence>
<evidence type="ECO:0000256" key="3">
    <source>
        <dbReference type="ARBA" id="ARBA00032284"/>
    </source>
</evidence>
<dbReference type="Proteomes" id="UP000696931">
    <property type="component" value="Unassembled WGS sequence"/>
</dbReference>
<sequence length="659" mass="72355">MSRFFRFALLAMLACAVLAPAPAAHADDAPSIAQFLKIRTPGLPDLLPDGSLLQRDWPDGVFQLYRTTPKTPGANASYAPDQVTRTKLTNFPDGVAGFSLSPDGKRCLVLHARGGNENTQISLIDPMSSGIAVLTPIVANPRVQASVNAWLRDGSGFYYSANDESPNDFYLYRWDFATAKATKVWSEAGQWEVNDVTADGTRLLITQILSASDTRIWELDLASGAKREITIKPANGTAACGVVGYLPGEKSVLLSSDLIGGMQRLFALDLKTLKRTEPLPALAKFELDGAEMNDTHDMLVVTTNEDGYAVPHFFSLPGWKPVAGPAMEKGVVNGSVFRGSTIVWSLSNARNAGQGYMTTFVKGGAPVTKQLTWTENNGVDLSRMRLPELVRYTAFDGRQIPAFLYVPEGFVKGKPIPFVVYYHGGPEGQNRPNFSAALQYLVSRGYGLIMPNVRGSTGYGREFQMLDDYKLRWDSVRDGVDAAEWLVKEGYSTPGRIATYGGSYGGFMSVACIVEDQERVEAGKRKERLFGACVDVVGIVNLQTFLEKTSGYRRKLREVEYGPLTDPDFLRTVSSIHKVDKMKVPFFIAHGFNDPRVPVEEAMQLAIALKDRKLSPRVFIAPDEGHGFQKLDNRIYFNERMVQFFDETIGASGASGATP</sequence>
<keyword evidence="2" id="KW-0007">Acetylation</keyword>
<evidence type="ECO:0000313" key="8">
    <source>
        <dbReference type="EMBL" id="MBI5170200.1"/>
    </source>
</evidence>
<evidence type="ECO:0000313" key="9">
    <source>
        <dbReference type="Proteomes" id="UP000696931"/>
    </source>
</evidence>
<gene>
    <name evidence="8" type="ORF">HZA61_11970</name>
</gene>
<proteinExistence type="predicted"/>
<evidence type="ECO:0000256" key="2">
    <source>
        <dbReference type="ARBA" id="ARBA00022990"/>
    </source>
</evidence>
<dbReference type="Pfam" id="PF00326">
    <property type="entry name" value="Peptidase_S9"/>
    <property type="match status" value="1"/>
</dbReference>
<feature type="chain" id="PRO_5037922541" description="Acyl-peptide hydrolase" evidence="6">
    <location>
        <begin position="27"/>
        <end position="659"/>
    </location>
</feature>
<reference evidence="8" key="1">
    <citation type="submission" date="2020-07" db="EMBL/GenBank/DDBJ databases">
        <title>Huge and variable diversity of episymbiotic CPR bacteria and DPANN archaea in groundwater ecosystems.</title>
        <authorList>
            <person name="He C.Y."/>
            <person name="Keren R."/>
            <person name="Whittaker M."/>
            <person name="Farag I.F."/>
            <person name="Doudna J."/>
            <person name="Cate J.H.D."/>
            <person name="Banfield J.F."/>
        </authorList>
    </citation>
    <scope>NUCLEOTIDE SEQUENCE</scope>
    <source>
        <strain evidence="8">NC_groundwater_1813_Pr3_B-0.1um_71_17</strain>
    </source>
</reference>
<evidence type="ECO:0000256" key="5">
    <source>
        <dbReference type="ARBA" id="ARBA00045885"/>
    </source>
</evidence>
<dbReference type="EMBL" id="JACRIW010000083">
    <property type="protein sequence ID" value="MBI5170200.1"/>
    <property type="molecule type" value="Genomic_DNA"/>
</dbReference>
<evidence type="ECO:0000256" key="6">
    <source>
        <dbReference type="SAM" id="SignalP"/>
    </source>
</evidence>
<dbReference type="AlphaFoldDB" id="A0A933W2L8"/>
<accession>A0A933W2L8</accession>
<organism evidence="8 9">
    <name type="scientific">Eiseniibacteriota bacterium</name>
    <dbReference type="NCBI Taxonomy" id="2212470"/>
    <lineage>
        <taxon>Bacteria</taxon>
        <taxon>Candidatus Eiseniibacteriota</taxon>
    </lineage>
</organism>
<dbReference type="PANTHER" id="PTHR42776:SF27">
    <property type="entry name" value="DIPEPTIDYL PEPTIDASE FAMILY MEMBER 6"/>
    <property type="match status" value="1"/>
</dbReference>
<comment type="function">
    <text evidence="5">This enzyme catalyzes the hydrolysis of the N-terminal peptide bond of an N-acetylated peptide to generate an N-acetylated amino acid and a peptide with a free N-terminus. It preferentially cleaves off Ac-Ala, Ac-Met and Ac-Ser. Also, involved in the degradation of oxidized and glycated proteins.</text>
</comment>
<keyword evidence="1" id="KW-0378">Hydrolase</keyword>
<dbReference type="PROSITE" id="PS00708">
    <property type="entry name" value="PRO_ENDOPEP_SER"/>
    <property type="match status" value="1"/>
</dbReference>
<dbReference type="InterPro" id="IPR002471">
    <property type="entry name" value="Pept_S9_AS"/>
</dbReference>
<comment type="caution">
    <text evidence="8">The sequence shown here is derived from an EMBL/GenBank/DDBJ whole genome shotgun (WGS) entry which is preliminary data.</text>
</comment>
<dbReference type="GO" id="GO:0004252">
    <property type="term" value="F:serine-type endopeptidase activity"/>
    <property type="evidence" value="ECO:0007669"/>
    <property type="project" value="InterPro"/>
</dbReference>
<dbReference type="SUPFAM" id="SSF53474">
    <property type="entry name" value="alpha/beta-Hydrolases"/>
    <property type="match status" value="1"/>
</dbReference>
<dbReference type="GO" id="GO:0006508">
    <property type="term" value="P:proteolysis"/>
    <property type="evidence" value="ECO:0007669"/>
    <property type="project" value="InterPro"/>
</dbReference>
<dbReference type="InterPro" id="IPR011042">
    <property type="entry name" value="6-blade_b-propeller_TolB-like"/>
</dbReference>
<name>A0A933W2L8_UNCEI</name>
<dbReference type="InterPro" id="IPR001375">
    <property type="entry name" value="Peptidase_S9_cat"/>
</dbReference>
<keyword evidence="6" id="KW-0732">Signal</keyword>
<dbReference type="Gene3D" id="3.40.50.1820">
    <property type="entry name" value="alpha/beta hydrolase"/>
    <property type="match status" value="1"/>
</dbReference>
<dbReference type="PRINTS" id="PR00862">
    <property type="entry name" value="PROLIGOPTASE"/>
</dbReference>
<feature type="signal peptide" evidence="6">
    <location>
        <begin position="1"/>
        <end position="26"/>
    </location>
</feature>
<dbReference type="InterPro" id="IPR029058">
    <property type="entry name" value="AB_hydrolase_fold"/>
</dbReference>
<evidence type="ECO:0000256" key="1">
    <source>
        <dbReference type="ARBA" id="ARBA00022801"/>
    </source>
</evidence>